<feature type="signal peptide" evidence="2">
    <location>
        <begin position="1"/>
        <end position="20"/>
    </location>
</feature>
<sequence>MRCAPILCCLALALSACGIAPEPGAEGDVPTLSGLELADEAGQAEIAARPAEAAPEAADTPLSEAAGVGGRPAATPGDAAPEGWLLGFFRNRADAASAPAPTAADRARDSVLASLPAESRVAPPDAPADESGGTGFFSGLFGGGGATVPSARSEVGPNEAVPFGALARLCGVDVGRLASAIERHERYRLYDSAPGQTGPRNWYITGFDDGCARQFTAALALFGTVETHESLRYGAAAGDLPMTATDEAYKDVKSRICRVGRSQPCGSRLGRLDRTSVFVTVYERFGGNARWMNAFLHDGDVAATDIASN</sequence>
<dbReference type="STRING" id="633194.SAMN05421759_101691"/>
<organism evidence="3 4">
    <name type="scientific">Roseivivax lentus</name>
    <dbReference type="NCBI Taxonomy" id="633194"/>
    <lineage>
        <taxon>Bacteria</taxon>
        <taxon>Pseudomonadati</taxon>
        <taxon>Pseudomonadota</taxon>
        <taxon>Alphaproteobacteria</taxon>
        <taxon>Rhodobacterales</taxon>
        <taxon>Roseobacteraceae</taxon>
        <taxon>Roseivivax</taxon>
    </lineage>
</organism>
<evidence type="ECO:0000313" key="3">
    <source>
        <dbReference type="EMBL" id="SIS60098.1"/>
    </source>
</evidence>
<dbReference type="PROSITE" id="PS51257">
    <property type="entry name" value="PROKAR_LIPOPROTEIN"/>
    <property type="match status" value="1"/>
</dbReference>
<dbReference type="RefSeq" id="WP_076444972.1">
    <property type="nucleotide sequence ID" value="NZ_FTOQ01000001.1"/>
</dbReference>
<protein>
    <submittedName>
        <fullName evidence="3">Uncharacterized protein</fullName>
    </submittedName>
</protein>
<name>A0A1N7KES0_9RHOB</name>
<feature type="chain" id="PRO_5012794698" evidence="2">
    <location>
        <begin position="21"/>
        <end position="309"/>
    </location>
</feature>
<keyword evidence="4" id="KW-1185">Reference proteome</keyword>
<feature type="compositionally biased region" description="Low complexity" evidence="1">
    <location>
        <begin position="48"/>
        <end position="58"/>
    </location>
</feature>
<feature type="region of interest" description="Disordered" evidence="1">
    <location>
        <begin position="48"/>
        <end position="77"/>
    </location>
</feature>
<dbReference type="OrthoDB" id="7865311at2"/>
<evidence type="ECO:0000313" key="4">
    <source>
        <dbReference type="Proteomes" id="UP000186684"/>
    </source>
</evidence>
<evidence type="ECO:0000256" key="1">
    <source>
        <dbReference type="SAM" id="MobiDB-lite"/>
    </source>
</evidence>
<dbReference type="Proteomes" id="UP000186684">
    <property type="component" value="Unassembled WGS sequence"/>
</dbReference>
<accession>A0A1N7KES0</accession>
<reference evidence="4" key="1">
    <citation type="submission" date="2017-01" db="EMBL/GenBank/DDBJ databases">
        <authorList>
            <person name="Varghese N."/>
            <person name="Submissions S."/>
        </authorList>
    </citation>
    <scope>NUCLEOTIDE SEQUENCE [LARGE SCALE GENOMIC DNA]</scope>
    <source>
        <strain evidence="4">DSM 29430</strain>
    </source>
</reference>
<gene>
    <name evidence="3" type="ORF">SAMN05421759_101691</name>
</gene>
<proteinExistence type="predicted"/>
<dbReference type="AlphaFoldDB" id="A0A1N7KES0"/>
<evidence type="ECO:0000256" key="2">
    <source>
        <dbReference type="SAM" id="SignalP"/>
    </source>
</evidence>
<dbReference type="EMBL" id="FTOQ01000001">
    <property type="protein sequence ID" value="SIS60098.1"/>
    <property type="molecule type" value="Genomic_DNA"/>
</dbReference>
<keyword evidence="2" id="KW-0732">Signal</keyword>